<evidence type="ECO:0000313" key="2">
    <source>
        <dbReference type="EMBL" id="KZV41447.1"/>
    </source>
</evidence>
<keyword evidence="3" id="KW-1185">Reference proteome</keyword>
<protein>
    <submittedName>
        <fullName evidence="2">Uncharacterized protein</fullName>
    </submittedName>
</protein>
<dbReference type="Proteomes" id="UP000250235">
    <property type="component" value="Unassembled WGS sequence"/>
</dbReference>
<dbReference type="EMBL" id="KQ999458">
    <property type="protein sequence ID" value="KZV41447.1"/>
    <property type="molecule type" value="Genomic_DNA"/>
</dbReference>
<evidence type="ECO:0000313" key="3">
    <source>
        <dbReference type="Proteomes" id="UP000250235"/>
    </source>
</evidence>
<proteinExistence type="predicted"/>
<name>A0A2Z7C3Z8_9LAMI</name>
<dbReference type="AlphaFoldDB" id="A0A2Z7C3Z8"/>
<feature type="region of interest" description="Disordered" evidence="1">
    <location>
        <begin position="1"/>
        <end position="33"/>
    </location>
</feature>
<sequence>MPGNTPDGSRTAARGQSWRAAMRQGWRTAGRSSRNSLRLAAGHCWPFVARSCAKQQLVIGLHARDYRARQQQEIGRHVRPRACDRAHLRARLGAAMRGGATGDSQKF</sequence>
<accession>A0A2Z7C3Z8</accession>
<reference evidence="2 3" key="1">
    <citation type="journal article" date="2015" name="Proc. Natl. Acad. Sci. U.S.A.">
        <title>The resurrection genome of Boea hygrometrica: A blueprint for survival of dehydration.</title>
        <authorList>
            <person name="Xiao L."/>
            <person name="Yang G."/>
            <person name="Zhang L."/>
            <person name="Yang X."/>
            <person name="Zhao S."/>
            <person name="Ji Z."/>
            <person name="Zhou Q."/>
            <person name="Hu M."/>
            <person name="Wang Y."/>
            <person name="Chen M."/>
            <person name="Xu Y."/>
            <person name="Jin H."/>
            <person name="Xiao X."/>
            <person name="Hu G."/>
            <person name="Bao F."/>
            <person name="Hu Y."/>
            <person name="Wan P."/>
            <person name="Li L."/>
            <person name="Deng X."/>
            <person name="Kuang T."/>
            <person name="Xiang C."/>
            <person name="Zhu J.K."/>
            <person name="Oliver M.J."/>
            <person name="He Y."/>
        </authorList>
    </citation>
    <scope>NUCLEOTIDE SEQUENCE [LARGE SCALE GENOMIC DNA]</scope>
    <source>
        <strain evidence="3">cv. XS01</strain>
    </source>
</reference>
<gene>
    <name evidence="2" type="ORF">F511_33879</name>
</gene>
<evidence type="ECO:0000256" key="1">
    <source>
        <dbReference type="SAM" id="MobiDB-lite"/>
    </source>
</evidence>
<organism evidence="2 3">
    <name type="scientific">Dorcoceras hygrometricum</name>
    <dbReference type="NCBI Taxonomy" id="472368"/>
    <lineage>
        <taxon>Eukaryota</taxon>
        <taxon>Viridiplantae</taxon>
        <taxon>Streptophyta</taxon>
        <taxon>Embryophyta</taxon>
        <taxon>Tracheophyta</taxon>
        <taxon>Spermatophyta</taxon>
        <taxon>Magnoliopsida</taxon>
        <taxon>eudicotyledons</taxon>
        <taxon>Gunneridae</taxon>
        <taxon>Pentapetalae</taxon>
        <taxon>asterids</taxon>
        <taxon>lamiids</taxon>
        <taxon>Lamiales</taxon>
        <taxon>Gesneriaceae</taxon>
        <taxon>Didymocarpoideae</taxon>
        <taxon>Trichosporeae</taxon>
        <taxon>Loxocarpinae</taxon>
        <taxon>Dorcoceras</taxon>
    </lineage>
</organism>